<evidence type="ECO:0000256" key="1">
    <source>
        <dbReference type="SAM" id="Phobius"/>
    </source>
</evidence>
<name>A0A2A4CNA6_9RHOB</name>
<dbReference type="Proteomes" id="UP000243507">
    <property type="component" value="Unassembled WGS sequence"/>
</dbReference>
<dbReference type="InterPro" id="IPR050697">
    <property type="entry name" value="Adenylyl/Guanylyl_Cyclase_3/4"/>
</dbReference>
<dbReference type="SMART" id="SM01080">
    <property type="entry name" value="CHASE2"/>
    <property type="match status" value="1"/>
</dbReference>
<sequence>MAVKPAGARIRWPFLVLGFSLVVIGLAIRIEDPGPVQSLRLAYFDTLQRAMPREFPELPIRVVDIDDRALERFGQWPWPRSLVAEMTDRLIGMGAASIAFDVMFAEPDRYSPARLAEDPLIAGALRSPDALEGHDNDLRLAQTIATGPVVLGLASGHESATAEPVAPKSGLVLVGEAPDAGLYELRATTGLAPPLGEAAAGIGGVNVVPGTSTGIVREVPLFWRTPGGILPGLGLEALRLALGESTYFIDGVPGIPGAIDSVSLGPFTIPTGPNGQLWVRYRHDDPRLYISAADVLDNQTAAALRPEIEGAIILVGTSSAGLLDIRTTALGESVPGVSIHAQILEQILSNVTLQRSDFTAGMELIAYIALGLVMTLLMASSGAVVTVVSGLATGGFILGLSYLAFARQGILFDATFPLLGGALNFFLLLAYQFIAVDRDKRMIRRSFAQYVAPEVLSDIEAGGHQLELGGVTKEVTVLFSDIRGFTPLSETLSATELVEMLNALFTDLGREILSERGTLDKFIGDAIMAFWNAPLDVEDHALHAARAALRMRAALAGFNRQAAARGRPPIALAIGFATGVVCVGNIGSRDRFNYTAIGEAVNAAARIETSCRRIAYDIVTTEHAVAMIAGGAATLEAGALSLKGISEREKLRIVVGDATMAGSEAFADLVKSHERLVTELRAGTDTDISARISECLEKAEHIEPGLQDFYSAIPGRRSDFC</sequence>
<keyword evidence="1" id="KW-1133">Transmembrane helix</keyword>
<dbReference type="InterPro" id="IPR001054">
    <property type="entry name" value="A/G_cyclase"/>
</dbReference>
<dbReference type="GO" id="GO:0004016">
    <property type="term" value="F:adenylate cyclase activity"/>
    <property type="evidence" value="ECO:0007669"/>
    <property type="project" value="UniProtKB-ARBA"/>
</dbReference>
<dbReference type="AlphaFoldDB" id="A0A2A4CNA6"/>
<keyword evidence="4" id="KW-1185">Reference proteome</keyword>
<evidence type="ECO:0000259" key="2">
    <source>
        <dbReference type="PROSITE" id="PS50125"/>
    </source>
</evidence>
<gene>
    <name evidence="3" type="ORF">CLN94_06375</name>
</gene>
<reference evidence="3 4" key="1">
    <citation type="submission" date="2017-09" db="EMBL/GenBank/DDBJ databases">
        <title>A multilocus sequence analysis scheme for characterization of bacteria in the genus Thioclava.</title>
        <authorList>
            <person name="Liu Y."/>
            <person name="Shao Z."/>
        </authorList>
    </citation>
    <scope>NUCLEOTIDE SEQUENCE [LARGE SCALE GENOMIC DNA]</scope>
    <source>
        <strain evidence="3 4">CAU 1312</strain>
    </source>
</reference>
<dbReference type="PROSITE" id="PS50125">
    <property type="entry name" value="GUANYLATE_CYCLASE_2"/>
    <property type="match status" value="1"/>
</dbReference>
<dbReference type="InterPro" id="IPR007890">
    <property type="entry name" value="CHASE2"/>
</dbReference>
<dbReference type="Gene3D" id="3.30.70.1230">
    <property type="entry name" value="Nucleotide cyclase"/>
    <property type="match status" value="1"/>
</dbReference>
<dbReference type="SUPFAM" id="SSF55073">
    <property type="entry name" value="Nucleotide cyclase"/>
    <property type="match status" value="1"/>
</dbReference>
<evidence type="ECO:0000313" key="4">
    <source>
        <dbReference type="Proteomes" id="UP000243507"/>
    </source>
</evidence>
<dbReference type="GO" id="GO:0035556">
    <property type="term" value="P:intracellular signal transduction"/>
    <property type="evidence" value="ECO:0007669"/>
    <property type="project" value="InterPro"/>
</dbReference>
<feature type="transmembrane region" description="Helical" evidence="1">
    <location>
        <begin position="416"/>
        <end position="436"/>
    </location>
</feature>
<dbReference type="OrthoDB" id="9789782at2"/>
<keyword evidence="1" id="KW-0472">Membrane</keyword>
<dbReference type="CDD" id="cd07302">
    <property type="entry name" value="CHD"/>
    <property type="match status" value="1"/>
</dbReference>
<proteinExistence type="predicted"/>
<dbReference type="PANTHER" id="PTHR43081">
    <property type="entry name" value="ADENYLATE CYCLASE, TERMINAL-DIFFERENTIATION SPECIFIC-RELATED"/>
    <property type="match status" value="1"/>
</dbReference>
<protein>
    <submittedName>
        <fullName evidence="3">Adenylate/guanylate cyclase domain-containing protein</fullName>
    </submittedName>
</protein>
<keyword evidence="1" id="KW-0812">Transmembrane</keyword>
<dbReference type="GO" id="GO:0009190">
    <property type="term" value="P:cyclic nucleotide biosynthetic process"/>
    <property type="evidence" value="ECO:0007669"/>
    <property type="project" value="InterPro"/>
</dbReference>
<dbReference type="Pfam" id="PF05226">
    <property type="entry name" value="CHASE2"/>
    <property type="match status" value="1"/>
</dbReference>
<dbReference type="EMBL" id="NTJD01000004">
    <property type="protein sequence ID" value="PCD76731.1"/>
    <property type="molecule type" value="Genomic_DNA"/>
</dbReference>
<organism evidence="3 4">
    <name type="scientific">Pseudothioclava arenosa</name>
    <dbReference type="NCBI Taxonomy" id="1795308"/>
    <lineage>
        <taxon>Bacteria</taxon>
        <taxon>Pseudomonadati</taxon>
        <taxon>Pseudomonadota</taxon>
        <taxon>Alphaproteobacteria</taxon>
        <taxon>Rhodobacterales</taxon>
        <taxon>Paracoccaceae</taxon>
        <taxon>Pseudothioclava</taxon>
    </lineage>
</organism>
<dbReference type="RefSeq" id="WP_096432342.1">
    <property type="nucleotide sequence ID" value="NZ_NTJD01000004.1"/>
</dbReference>
<feature type="transmembrane region" description="Helical" evidence="1">
    <location>
        <begin position="12"/>
        <end position="30"/>
    </location>
</feature>
<dbReference type="Pfam" id="PF00211">
    <property type="entry name" value="Guanylate_cyc"/>
    <property type="match status" value="1"/>
</dbReference>
<evidence type="ECO:0000313" key="3">
    <source>
        <dbReference type="EMBL" id="PCD76731.1"/>
    </source>
</evidence>
<dbReference type="SMART" id="SM00044">
    <property type="entry name" value="CYCc"/>
    <property type="match status" value="1"/>
</dbReference>
<dbReference type="InterPro" id="IPR029787">
    <property type="entry name" value="Nucleotide_cyclase"/>
</dbReference>
<feature type="transmembrane region" description="Helical" evidence="1">
    <location>
        <begin position="384"/>
        <end position="404"/>
    </location>
</feature>
<feature type="domain" description="Guanylate cyclase" evidence="2">
    <location>
        <begin position="476"/>
        <end position="608"/>
    </location>
</feature>
<feature type="transmembrane region" description="Helical" evidence="1">
    <location>
        <begin position="358"/>
        <end position="377"/>
    </location>
</feature>
<dbReference type="PANTHER" id="PTHR43081:SF1">
    <property type="entry name" value="ADENYLATE CYCLASE, TERMINAL-DIFFERENTIATION SPECIFIC"/>
    <property type="match status" value="1"/>
</dbReference>
<comment type="caution">
    <text evidence="3">The sequence shown here is derived from an EMBL/GenBank/DDBJ whole genome shotgun (WGS) entry which is preliminary data.</text>
</comment>
<accession>A0A2A4CNA6</accession>